<dbReference type="AlphaFoldDB" id="A0AAE0N4K3"/>
<dbReference type="Proteomes" id="UP001285441">
    <property type="component" value="Unassembled WGS sequence"/>
</dbReference>
<reference evidence="2" key="1">
    <citation type="journal article" date="2023" name="Mol. Phylogenet. Evol.">
        <title>Genome-scale phylogeny and comparative genomics of the fungal order Sordariales.</title>
        <authorList>
            <person name="Hensen N."/>
            <person name="Bonometti L."/>
            <person name="Westerberg I."/>
            <person name="Brannstrom I.O."/>
            <person name="Guillou S."/>
            <person name="Cros-Aarteil S."/>
            <person name="Calhoun S."/>
            <person name="Haridas S."/>
            <person name="Kuo A."/>
            <person name="Mondo S."/>
            <person name="Pangilinan J."/>
            <person name="Riley R."/>
            <person name="LaButti K."/>
            <person name="Andreopoulos B."/>
            <person name="Lipzen A."/>
            <person name="Chen C."/>
            <person name="Yan M."/>
            <person name="Daum C."/>
            <person name="Ng V."/>
            <person name="Clum A."/>
            <person name="Steindorff A."/>
            <person name="Ohm R.A."/>
            <person name="Martin F."/>
            <person name="Silar P."/>
            <person name="Natvig D.O."/>
            <person name="Lalanne C."/>
            <person name="Gautier V."/>
            <person name="Ament-Velasquez S.L."/>
            <person name="Kruys A."/>
            <person name="Hutchinson M.I."/>
            <person name="Powell A.J."/>
            <person name="Barry K."/>
            <person name="Miller A.N."/>
            <person name="Grigoriev I.V."/>
            <person name="Debuchy R."/>
            <person name="Gladieux P."/>
            <person name="Hiltunen Thoren M."/>
            <person name="Johannesson H."/>
        </authorList>
    </citation>
    <scope>NUCLEOTIDE SEQUENCE</scope>
    <source>
        <strain evidence="2">CBS 232.78</strain>
    </source>
</reference>
<keyword evidence="3" id="KW-1185">Reference proteome</keyword>
<feature type="region of interest" description="Disordered" evidence="1">
    <location>
        <begin position="153"/>
        <end position="177"/>
    </location>
</feature>
<protein>
    <submittedName>
        <fullName evidence="2">Uncharacterized protein</fullName>
    </submittedName>
</protein>
<reference evidence="2" key="2">
    <citation type="submission" date="2023-06" db="EMBL/GenBank/DDBJ databases">
        <authorList>
            <consortium name="Lawrence Berkeley National Laboratory"/>
            <person name="Haridas S."/>
            <person name="Hensen N."/>
            <person name="Bonometti L."/>
            <person name="Westerberg I."/>
            <person name="Brannstrom I.O."/>
            <person name="Guillou S."/>
            <person name="Cros-Aarteil S."/>
            <person name="Calhoun S."/>
            <person name="Kuo A."/>
            <person name="Mondo S."/>
            <person name="Pangilinan J."/>
            <person name="Riley R."/>
            <person name="LaButti K."/>
            <person name="Andreopoulos B."/>
            <person name="Lipzen A."/>
            <person name="Chen C."/>
            <person name="Yanf M."/>
            <person name="Daum C."/>
            <person name="Ng V."/>
            <person name="Clum A."/>
            <person name="Steindorff A."/>
            <person name="Ohm R."/>
            <person name="Martin F."/>
            <person name="Silar P."/>
            <person name="Natvig D."/>
            <person name="Lalanne C."/>
            <person name="Gautier V."/>
            <person name="Ament-velasquez S.L."/>
            <person name="Kruys A."/>
            <person name="Hutchinson M.I."/>
            <person name="Powell A.J."/>
            <person name="Barry K."/>
            <person name="Miller A.N."/>
            <person name="Grigoriev I.V."/>
            <person name="Debuchy R."/>
            <person name="Gladieux P."/>
            <person name="Thoren M.H."/>
            <person name="Johannesson H."/>
        </authorList>
    </citation>
    <scope>NUCLEOTIDE SEQUENCE</scope>
    <source>
        <strain evidence="2">CBS 232.78</strain>
    </source>
</reference>
<organism evidence="2 3">
    <name type="scientific">Podospora didyma</name>
    <dbReference type="NCBI Taxonomy" id="330526"/>
    <lineage>
        <taxon>Eukaryota</taxon>
        <taxon>Fungi</taxon>
        <taxon>Dikarya</taxon>
        <taxon>Ascomycota</taxon>
        <taxon>Pezizomycotina</taxon>
        <taxon>Sordariomycetes</taxon>
        <taxon>Sordariomycetidae</taxon>
        <taxon>Sordariales</taxon>
        <taxon>Podosporaceae</taxon>
        <taxon>Podospora</taxon>
    </lineage>
</organism>
<proteinExistence type="predicted"/>
<dbReference type="EMBL" id="JAULSW010000009">
    <property type="protein sequence ID" value="KAK3370020.1"/>
    <property type="molecule type" value="Genomic_DNA"/>
</dbReference>
<evidence type="ECO:0000313" key="3">
    <source>
        <dbReference type="Proteomes" id="UP001285441"/>
    </source>
</evidence>
<feature type="compositionally biased region" description="Basic and acidic residues" evidence="1">
    <location>
        <begin position="155"/>
        <end position="177"/>
    </location>
</feature>
<feature type="region of interest" description="Disordered" evidence="1">
    <location>
        <begin position="14"/>
        <end position="36"/>
    </location>
</feature>
<name>A0AAE0N4K3_9PEZI</name>
<feature type="compositionally biased region" description="Basic and acidic residues" evidence="1">
    <location>
        <begin position="227"/>
        <end position="238"/>
    </location>
</feature>
<feature type="region of interest" description="Disordered" evidence="1">
    <location>
        <begin position="195"/>
        <end position="265"/>
    </location>
</feature>
<comment type="caution">
    <text evidence="2">The sequence shown here is derived from an EMBL/GenBank/DDBJ whole genome shotgun (WGS) entry which is preliminary data.</text>
</comment>
<feature type="region of interest" description="Disordered" evidence="1">
    <location>
        <begin position="335"/>
        <end position="382"/>
    </location>
</feature>
<feature type="compositionally biased region" description="Polar residues" evidence="1">
    <location>
        <begin position="241"/>
        <end position="253"/>
    </location>
</feature>
<feature type="compositionally biased region" description="Basic and acidic residues" evidence="1">
    <location>
        <begin position="255"/>
        <end position="265"/>
    </location>
</feature>
<evidence type="ECO:0000313" key="2">
    <source>
        <dbReference type="EMBL" id="KAK3370020.1"/>
    </source>
</evidence>
<gene>
    <name evidence="2" type="ORF">B0H63DRAFT_454239</name>
</gene>
<evidence type="ECO:0000256" key="1">
    <source>
        <dbReference type="SAM" id="MobiDB-lite"/>
    </source>
</evidence>
<sequence>MPWKMMKCLARGSLGGVVSSGPDDNSDGAPPKDTPETVEMIDMLFGDDRHYAEKYKASLAHGGKWWEEVVSLHRQAKLDTQELEKLRQRNVEQSSLIEALHRGKECRRRRSVKSRDDASGACDGVDDDAFVQVYRPGVVGACDDRDENLVLVETRVGDHDRDDDQLSSRGGEAHDPWDLSLLADEEYDNVWSPSWLSSSASDTEEEDNYDSDSVYSTRSSSGSPSNNKHDTDEAEHRPAHSPTTNSDHTTATTEPVRRRDSSRRRTEILSADLDLLRFTYPRMKTRFAELEACVRDIEQRNITEGNTVGKNPGSSMKDDGLRVNDTTLYEEEDIRPALFNGPPSSLSSWAPSPPSSYNRNASVDSPLVSEVPNQQRVSRKTS</sequence>
<accession>A0AAE0N4K3</accession>
<feature type="compositionally biased region" description="Low complexity" evidence="1">
    <location>
        <begin position="211"/>
        <end position="225"/>
    </location>
</feature>